<protein>
    <recommendedName>
        <fullName evidence="4">Lipocalin-like protein</fullName>
    </recommendedName>
</protein>
<accession>A0A4R6Q883</accession>
<comment type="caution">
    <text evidence="2">The sequence shown here is derived from an EMBL/GenBank/DDBJ whole genome shotgun (WGS) entry which is preliminary data.</text>
</comment>
<proteinExistence type="predicted"/>
<feature type="chain" id="PRO_5020471969" description="Lipocalin-like protein" evidence="1">
    <location>
        <begin position="23"/>
        <end position="147"/>
    </location>
</feature>
<evidence type="ECO:0000256" key="1">
    <source>
        <dbReference type="SAM" id="SignalP"/>
    </source>
</evidence>
<sequence>MKKKLLVSLSIVVLLFASCSETDDLPLVNEANVVSKMTSGNWKVTKFIYQNTTKTADYNGVLFDFDAIAVMLSNTGTVPVAGSWAVFNEGFDNDPDLVFTLALTSAEPRFTNISDDWYIVESTSTKLKLEDENLETGDIDYLVFEKN</sequence>
<dbReference type="PROSITE" id="PS51257">
    <property type="entry name" value="PROKAR_LIPOPROTEIN"/>
    <property type="match status" value="1"/>
</dbReference>
<organism evidence="2 3">
    <name type="scientific">Flavobacterium dankookense</name>
    <dbReference type="NCBI Taxonomy" id="706186"/>
    <lineage>
        <taxon>Bacteria</taxon>
        <taxon>Pseudomonadati</taxon>
        <taxon>Bacteroidota</taxon>
        <taxon>Flavobacteriia</taxon>
        <taxon>Flavobacteriales</taxon>
        <taxon>Flavobacteriaceae</taxon>
        <taxon>Flavobacterium</taxon>
    </lineage>
</organism>
<gene>
    <name evidence="2" type="ORF">BC748_2879</name>
</gene>
<dbReference type="OrthoDB" id="826659at2"/>
<dbReference type="EMBL" id="SNXR01000019">
    <property type="protein sequence ID" value="TDP57359.1"/>
    <property type="molecule type" value="Genomic_DNA"/>
</dbReference>
<keyword evidence="3" id="KW-1185">Reference proteome</keyword>
<reference evidence="2 3" key="1">
    <citation type="submission" date="2019-03" db="EMBL/GenBank/DDBJ databases">
        <title>Genomic Encyclopedia of Archaeal and Bacterial Type Strains, Phase II (KMG-II): from individual species to whole genera.</title>
        <authorList>
            <person name="Goeker M."/>
        </authorList>
    </citation>
    <scope>NUCLEOTIDE SEQUENCE [LARGE SCALE GENOMIC DNA]</scope>
    <source>
        <strain evidence="2 3">DSM 25687</strain>
    </source>
</reference>
<dbReference type="RefSeq" id="WP_133534060.1">
    <property type="nucleotide sequence ID" value="NZ_SNXR01000019.1"/>
</dbReference>
<evidence type="ECO:0008006" key="4">
    <source>
        <dbReference type="Google" id="ProtNLM"/>
    </source>
</evidence>
<evidence type="ECO:0000313" key="3">
    <source>
        <dbReference type="Proteomes" id="UP000295260"/>
    </source>
</evidence>
<name>A0A4R6Q883_9FLAO</name>
<evidence type="ECO:0000313" key="2">
    <source>
        <dbReference type="EMBL" id="TDP57359.1"/>
    </source>
</evidence>
<keyword evidence="1" id="KW-0732">Signal</keyword>
<dbReference type="AlphaFoldDB" id="A0A4R6Q883"/>
<dbReference type="Proteomes" id="UP000295260">
    <property type="component" value="Unassembled WGS sequence"/>
</dbReference>
<feature type="signal peptide" evidence="1">
    <location>
        <begin position="1"/>
        <end position="22"/>
    </location>
</feature>